<protein>
    <recommendedName>
        <fullName evidence="4">Lipoprotein</fullName>
    </recommendedName>
</protein>
<dbReference type="KEGG" id="mcg:GL4_0623"/>
<dbReference type="Proteomes" id="UP000031643">
    <property type="component" value="Chromosome"/>
</dbReference>
<feature type="signal peptide" evidence="1">
    <location>
        <begin position="1"/>
        <end position="17"/>
    </location>
</feature>
<evidence type="ECO:0008006" key="4">
    <source>
        <dbReference type="Google" id="ProtNLM"/>
    </source>
</evidence>
<gene>
    <name evidence="2" type="ORF">GL4_0623</name>
</gene>
<dbReference type="PROSITE" id="PS51257">
    <property type="entry name" value="PROKAR_LIPOPROTEIN"/>
    <property type="match status" value="1"/>
</dbReference>
<evidence type="ECO:0000313" key="2">
    <source>
        <dbReference type="EMBL" id="BAQ16086.1"/>
    </source>
</evidence>
<name>A0A0A8K012_9HYPH</name>
<evidence type="ECO:0000256" key="1">
    <source>
        <dbReference type="SAM" id="SignalP"/>
    </source>
</evidence>
<feature type="chain" id="PRO_5002037685" description="Lipoprotein" evidence="1">
    <location>
        <begin position="18"/>
        <end position="79"/>
    </location>
</feature>
<reference evidence="2 3" key="1">
    <citation type="submission" date="2014-09" db="EMBL/GenBank/DDBJ databases">
        <title>Genome sequencing of Methyloceanibacter caenitepidi Gela4.</title>
        <authorList>
            <person name="Takeuchi M."/>
            <person name="Susumu S."/>
            <person name="Kamagata Y."/>
            <person name="Oshima K."/>
            <person name="Hattori M."/>
            <person name="Iwasaki W."/>
        </authorList>
    </citation>
    <scope>NUCLEOTIDE SEQUENCE [LARGE SCALE GENOMIC DNA]</scope>
    <source>
        <strain evidence="2 3">Gela4</strain>
    </source>
</reference>
<evidence type="ECO:0000313" key="3">
    <source>
        <dbReference type="Proteomes" id="UP000031643"/>
    </source>
</evidence>
<dbReference type="EMBL" id="AP014648">
    <property type="protein sequence ID" value="BAQ16086.1"/>
    <property type="molecule type" value="Genomic_DNA"/>
</dbReference>
<sequence length="79" mass="8271">MRLAFAALFALSVAACATPGPNYTWHKAGASEAQGRRIITICEGRVNSLQALNPQATTAHLDAAMAGCMAEHGYSLRPA</sequence>
<dbReference type="AlphaFoldDB" id="A0A0A8K012"/>
<organism evidence="2 3">
    <name type="scientific">Methyloceanibacter caenitepidi</name>
    <dbReference type="NCBI Taxonomy" id="1384459"/>
    <lineage>
        <taxon>Bacteria</taxon>
        <taxon>Pseudomonadati</taxon>
        <taxon>Pseudomonadota</taxon>
        <taxon>Alphaproteobacteria</taxon>
        <taxon>Hyphomicrobiales</taxon>
        <taxon>Hyphomicrobiaceae</taxon>
        <taxon>Methyloceanibacter</taxon>
    </lineage>
</organism>
<dbReference type="HOGENOM" id="CLU_2601969_0_0_5"/>
<keyword evidence="1" id="KW-0732">Signal</keyword>
<proteinExistence type="predicted"/>
<keyword evidence="3" id="KW-1185">Reference proteome</keyword>
<accession>A0A0A8K012</accession>